<dbReference type="Proteomes" id="UP001165648">
    <property type="component" value="Unassembled WGS sequence"/>
</dbReference>
<dbReference type="EMBL" id="JANIDW010000002">
    <property type="protein sequence ID" value="MCX5614574.1"/>
    <property type="molecule type" value="Genomic_DNA"/>
</dbReference>
<proteinExistence type="predicted"/>
<sequence length="667" mass="77449">MIASYREAFSLWRVDADTAVFPAMIRYFWEGGWDAIKTFHFPIDNWFFSIIIPYGVVFHFFGEQSTVLIMLGVVVFWLTAFFSGFLVFEISDLNKALWSAALILSAPQIALGHGGFLLYAVAHNVSIAWGLLGVLLCFLSIKKQSVFLLTFSVFIFSFASFSDPWMLPVFILPIIVSSIIMIFLETGRVRLWYIAWVVAGLFVLVFSETHCFGLFPISGIYKKEFMHINLSWKAIVFSFASVSYYFNIMPFLNFSNFYGIFISYDKINIILYYIFMFINFLSLMYVYYLCIYFSKYRYVYREKNNLFIVLLCSFSILGIFSASLLFNGVSDIRLARYLANIYYCTIICVCLFPWKSMDKKVRKRLYSLGFLFLLSSFYSNTSVWRKQLPVLSFDVGKDVESFLDDEQIQYAYGDYWGVEANVITWRNHYKKIVRPLLYAMDYRGFLPTIWTSPNWYHVPSLQKWAFVLTNVGNDRVCPPYPSCREAVLNQFGPPLYIKQKHQLTFFVYAGDRMNLPYDINVGNWEKPLSVSYDSVLSWKDFYPEIELNGNNLISVDGWEGAKHGVVSTGEYATVHLPVLDKSSAMMKMWVHLSSNKLDQQHVEILYRGKVVAEWAVPSTESIYYLELPIEPGQNSLDCQFHILNYRAKQKPINGIRMYRVKVLDHGG</sequence>
<protein>
    <submittedName>
        <fullName evidence="2">Uncharacterized protein</fullName>
    </submittedName>
</protein>
<feature type="transmembrane region" description="Helical" evidence="1">
    <location>
        <begin position="190"/>
        <end position="218"/>
    </location>
</feature>
<keyword evidence="1" id="KW-0472">Membrane</keyword>
<feature type="transmembrane region" description="Helical" evidence="1">
    <location>
        <begin position="67"/>
        <end position="88"/>
    </location>
</feature>
<keyword evidence="3" id="KW-1185">Reference proteome</keyword>
<feature type="transmembrane region" description="Helical" evidence="1">
    <location>
        <begin position="127"/>
        <end position="158"/>
    </location>
</feature>
<keyword evidence="1" id="KW-0812">Transmembrane</keyword>
<reference evidence="2 3" key="1">
    <citation type="submission" date="2022-07" db="EMBL/GenBank/DDBJ databases">
        <title>Bombella genomes.</title>
        <authorList>
            <person name="Harer L."/>
            <person name="Styblova S."/>
            <person name="Ehrmann M."/>
        </authorList>
    </citation>
    <scope>NUCLEOTIDE SEQUENCE [LARGE SCALE GENOMIC DNA]</scope>
    <source>
        <strain evidence="2 3">TMW 2.2558</strain>
    </source>
</reference>
<organism evidence="2 3">
    <name type="scientific">Bombella saccharophila</name>
    <dbReference type="NCBI Taxonomy" id="2967338"/>
    <lineage>
        <taxon>Bacteria</taxon>
        <taxon>Pseudomonadati</taxon>
        <taxon>Pseudomonadota</taxon>
        <taxon>Alphaproteobacteria</taxon>
        <taxon>Acetobacterales</taxon>
        <taxon>Acetobacteraceae</taxon>
        <taxon>Bombella</taxon>
    </lineage>
</organism>
<feature type="transmembrane region" description="Helical" evidence="1">
    <location>
        <begin position="306"/>
        <end position="328"/>
    </location>
</feature>
<name>A0ABT3W672_9PROT</name>
<comment type="caution">
    <text evidence="2">The sequence shown here is derived from an EMBL/GenBank/DDBJ whole genome shotgun (WGS) entry which is preliminary data.</text>
</comment>
<evidence type="ECO:0000313" key="3">
    <source>
        <dbReference type="Proteomes" id="UP001165648"/>
    </source>
</evidence>
<feature type="transmembrane region" description="Helical" evidence="1">
    <location>
        <begin position="365"/>
        <end position="384"/>
    </location>
</feature>
<gene>
    <name evidence="2" type="ORF">NQF64_04870</name>
</gene>
<dbReference type="RefSeq" id="WP_266106671.1">
    <property type="nucleotide sequence ID" value="NZ_JANIDW010000002.1"/>
</dbReference>
<evidence type="ECO:0000256" key="1">
    <source>
        <dbReference type="SAM" id="Phobius"/>
    </source>
</evidence>
<keyword evidence="1" id="KW-1133">Transmembrane helix</keyword>
<feature type="transmembrane region" description="Helical" evidence="1">
    <location>
        <begin position="334"/>
        <end position="353"/>
    </location>
</feature>
<feature type="transmembrane region" description="Helical" evidence="1">
    <location>
        <begin position="230"/>
        <end position="249"/>
    </location>
</feature>
<feature type="transmembrane region" description="Helical" evidence="1">
    <location>
        <begin position="269"/>
        <end position="294"/>
    </location>
</feature>
<evidence type="ECO:0000313" key="2">
    <source>
        <dbReference type="EMBL" id="MCX5614574.1"/>
    </source>
</evidence>
<feature type="transmembrane region" description="Helical" evidence="1">
    <location>
        <begin position="43"/>
        <end position="61"/>
    </location>
</feature>
<feature type="transmembrane region" description="Helical" evidence="1">
    <location>
        <begin position="165"/>
        <end position="184"/>
    </location>
</feature>
<feature type="transmembrane region" description="Helical" evidence="1">
    <location>
        <begin position="100"/>
        <end position="121"/>
    </location>
</feature>
<accession>A0ABT3W672</accession>